<evidence type="ECO:0000256" key="3">
    <source>
        <dbReference type="ARBA" id="ARBA00008178"/>
    </source>
</evidence>
<comment type="catalytic activity">
    <reaction evidence="1 8">
        <text>dTDP-alpha-D-glucose = dTDP-4-dehydro-6-deoxy-alpha-D-glucose + H2O</text>
        <dbReference type="Rhea" id="RHEA:17221"/>
        <dbReference type="ChEBI" id="CHEBI:15377"/>
        <dbReference type="ChEBI" id="CHEBI:57477"/>
        <dbReference type="ChEBI" id="CHEBI:57649"/>
        <dbReference type="EC" id="4.2.1.46"/>
    </reaction>
</comment>
<evidence type="ECO:0000256" key="8">
    <source>
        <dbReference type="RuleBase" id="RU004473"/>
    </source>
</evidence>
<sequence>MGQFPGRPPHCLLITGGAGFIGTNFVHYWADRYPQDKLTVLDALTYAGKRENLRHLEQTNRLQFVEGNITDRQLVDQLLARHDITCLVNFAAESHVDRSISAPDTFVQTNIVGTFTLLEAFRAHWQSQVARNPERRYCFLQVSTDEVYGSLTEASPGFTETTAFAPNSPYSASKAGGDHFVRAYSQTYGMPTIVTHCSNNYGPYQFPEKLIPLICRNILQGLPLPIYGDGRNIRDWIYVDDHCHALELVLLNGQFGESYNIGTDDEVRNIDLVHTLCDLMDDLAADLPVSPSQKLIQFVDDRPGHDWRYAIDATKLRQELGWRPKASIATGLRKTVQWYLAHLDW</sequence>
<evidence type="ECO:0000256" key="6">
    <source>
        <dbReference type="ARBA" id="ARBA00023027"/>
    </source>
</evidence>
<feature type="domain" description="NAD(P)-binding" evidence="9">
    <location>
        <begin position="13"/>
        <end position="335"/>
    </location>
</feature>
<proteinExistence type="inferred from homology"/>
<dbReference type="Gene3D" id="3.90.25.10">
    <property type="entry name" value="UDP-galactose 4-epimerase, domain 1"/>
    <property type="match status" value="1"/>
</dbReference>
<protein>
    <recommendedName>
        <fullName evidence="5 8">dTDP-glucose 4,6-dehydratase</fullName>
        <ecNumber evidence="4 8">4.2.1.46</ecNumber>
    </recommendedName>
</protein>
<dbReference type="CDD" id="cd05246">
    <property type="entry name" value="dTDP_GD_SDR_e"/>
    <property type="match status" value="1"/>
</dbReference>
<evidence type="ECO:0000256" key="7">
    <source>
        <dbReference type="ARBA" id="ARBA00023239"/>
    </source>
</evidence>
<reference evidence="10" key="1">
    <citation type="submission" date="2020-10" db="EMBL/GenBank/DDBJ databases">
        <authorList>
            <person name="Castelo-Branco R."/>
            <person name="Eusebio N."/>
            <person name="Adriana R."/>
            <person name="Vieira A."/>
            <person name="Brugerolle De Fraissinette N."/>
            <person name="Rezende De Castro R."/>
            <person name="Schneider M.P."/>
            <person name="Vasconcelos V."/>
            <person name="Leao P.N."/>
        </authorList>
    </citation>
    <scope>NUCLEOTIDE SEQUENCE</scope>
    <source>
        <strain evidence="10">LEGE 11480</strain>
    </source>
</reference>
<dbReference type="NCBIfam" id="TIGR01181">
    <property type="entry name" value="dTDP_gluc_dehyt"/>
    <property type="match status" value="1"/>
</dbReference>
<dbReference type="GO" id="GO:0008460">
    <property type="term" value="F:dTDP-glucose 4,6-dehydratase activity"/>
    <property type="evidence" value="ECO:0007669"/>
    <property type="project" value="UniProtKB-EC"/>
</dbReference>
<evidence type="ECO:0000256" key="2">
    <source>
        <dbReference type="ARBA" id="ARBA00001911"/>
    </source>
</evidence>
<dbReference type="GO" id="GO:0009225">
    <property type="term" value="P:nucleotide-sugar metabolic process"/>
    <property type="evidence" value="ECO:0007669"/>
    <property type="project" value="InterPro"/>
</dbReference>
<gene>
    <name evidence="10" type="primary">rfbB</name>
    <name evidence="10" type="ORF">IQ266_20630</name>
</gene>
<dbReference type="Pfam" id="PF16363">
    <property type="entry name" value="GDP_Man_Dehyd"/>
    <property type="match status" value="1"/>
</dbReference>
<dbReference type="Gene3D" id="3.40.50.720">
    <property type="entry name" value="NAD(P)-binding Rossmann-like Domain"/>
    <property type="match status" value="1"/>
</dbReference>
<evidence type="ECO:0000313" key="11">
    <source>
        <dbReference type="Proteomes" id="UP000625316"/>
    </source>
</evidence>
<dbReference type="PANTHER" id="PTHR43000">
    <property type="entry name" value="DTDP-D-GLUCOSE 4,6-DEHYDRATASE-RELATED"/>
    <property type="match status" value="1"/>
</dbReference>
<dbReference type="EMBL" id="JADEXQ010000090">
    <property type="protein sequence ID" value="MBE9032149.1"/>
    <property type="molecule type" value="Genomic_DNA"/>
</dbReference>
<keyword evidence="6" id="KW-0520">NAD</keyword>
<dbReference type="InterPro" id="IPR036291">
    <property type="entry name" value="NAD(P)-bd_dom_sf"/>
</dbReference>
<evidence type="ECO:0000256" key="1">
    <source>
        <dbReference type="ARBA" id="ARBA00001539"/>
    </source>
</evidence>
<evidence type="ECO:0000313" key="10">
    <source>
        <dbReference type="EMBL" id="MBE9032149.1"/>
    </source>
</evidence>
<comment type="similarity">
    <text evidence="3 8">Belongs to the NAD(P)-dependent epimerase/dehydratase family. dTDP-glucose dehydratase subfamily.</text>
</comment>
<dbReference type="InterPro" id="IPR005888">
    <property type="entry name" value="dTDP_Gluc_deHydtase"/>
</dbReference>
<keyword evidence="11" id="KW-1185">Reference proteome</keyword>
<dbReference type="RefSeq" id="WP_264326970.1">
    <property type="nucleotide sequence ID" value="NZ_JADEXQ010000090.1"/>
</dbReference>
<accession>A0A928Z4V6</accession>
<evidence type="ECO:0000256" key="4">
    <source>
        <dbReference type="ARBA" id="ARBA00011990"/>
    </source>
</evidence>
<comment type="caution">
    <text evidence="10">The sequence shown here is derived from an EMBL/GenBank/DDBJ whole genome shotgun (WGS) entry which is preliminary data.</text>
</comment>
<keyword evidence="7 8" id="KW-0456">Lyase</keyword>
<organism evidence="10 11">
    <name type="scientific">Romeriopsis navalis LEGE 11480</name>
    <dbReference type="NCBI Taxonomy" id="2777977"/>
    <lineage>
        <taxon>Bacteria</taxon>
        <taxon>Bacillati</taxon>
        <taxon>Cyanobacteriota</taxon>
        <taxon>Cyanophyceae</taxon>
        <taxon>Leptolyngbyales</taxon>
        <taxon>Leptolyngbyaceae</taxon>
        <taxon>Romeriopsis</taxon>
        <taxon>Romeriopsis navalis</taxon>
    </lineage>
</organism>
<name>A0A928Z4V6_9CYAN</name>
<dbReference type="AlphaFoldDB" id="A0A928Z4V6"/>
<dbReference type="EC" id="4.2.1.46" evidence="4 8"/>
<dbReference type="InterPro" id="IPR016040">
    <property type="entry name" value="NAD(P)-bd_dom"/>
</dbReference>
<dbReference type="Proteomes" id="UP000625316">
    <property type="component" value="Unassembled WGS sequence"/>
</dbReference>
<evidence type="ECO:0000256" key="5">
    <source>
        <dbReference type="ARBA" id="ARBA00016977"/>
    </source>
</evidence>
<comment type="cofactor">
    <cofactor evidence="2 8">
        <name>NAD(+)</name>
        <dbReference type="ChEBI" id="CHEBI:57540"/>
    </cofactor>
</comment>
<dbReference type="SUPFAM" id="SSF51735">
    <property type="entry name" value="NAD(P)-binding Rossmann-fold domains"/>
    <property type="match status" value="1"/>
</dbReference>
<evidence type="ECO:0000259" key="9">
    <source>
        <dbReference type="Pfam" id="PF16363"/>
    </source>
</evidence>